<dbReference type="PANTHER" id="PTHR43525">
    <property type="entry name" value="PROTEIN MALY"/>
    <property type="match status" value="1"/>
</dbReference>
<sequence>MKYDFTTEINRHGQDAMAVDGLGLIPGKAPNPPKEGFDVIPMWIADMNFATVPTAIQAMKERLEHPIFGYFMQPKEYYNAIIRWHQFHHQVEGLTAKHIGYHNSVLGGVVSALTSFASPGDSILVHSPTYGGFTEVLKNNGYHIVLSPLVKDEEGVYRIDYKDMEEKIRKHHIHVSIFCSPHNPTGRVWNREELEKVMAIYQKYDVTVISDEIWSDLVMPGVKHIPTQSVSEDAKNRTIAFYAPSKTFNLAGLVAAYHIIYSDLLRDRINAKGSKSHYNVMNVLSMHALMGAYQPEGYEWLEELREVLYQNMTYVCDFIRDHFEGVSVTNTEGTYVIFIDCKEYLEKNGITIDELQKRGSDVGVAWQDGRIFNGPTHIRLNIALPFTRIQEACERMKKYVFI</sequence>
<dbReference type="STRING" id="626369.HMPREF0446_01527"/>
<dbReference type="eggNOG" id="COG1168">
    <property type="taxonomic scope" value="Bacteria"/>
</dbReference>
<dbReference type="Gene3D" id="3.40.640.10">
    <property type="entry name" value="Type I PLP-dependent aspartate aminotransferase-like (Major domain)"/>
    <property type="match status" value="1"/>
</dbReference>
<keyword evidence="8" id="KW-1185">Reference proteome</keyword>
<dbReference type="InterPro" id="IPR015421">
    <property type="entry name" value="PyrdxlP-dep_Trfase_major"/>
</dbReference>
<dbReference type="AlphaFoldDB" id="D0BNJ2"/>
<dbReference type="InterPro" id="IPR051798">
    <property type="entry name" value="Class-II_PLP-Dep_Aminotrans"/>
</dbReference>
<evidence type="ECO:0000256" key="1">
    <source>
        <dbReference type="ARBA" id="ARBA00001933"/>
    </source>
</evidence>
<keyword evidence="4" id="KW-0456">Lyase</keyword>
<name>D0BNJ2_9LACT</name>
<evidence type="ECO:0000313" key="8">
    <source>
        <dbReference type="Proteomes" id="UP000002939"/>
    </source>
</evidence>
<dbReference type="Gene3D" id="3.90.1150.10">
    <property type="entry name" value="Aspartate Aminotransferase, domain 1"/>
    <property type="match status" value="1"/>
</dbReference>
<protein>
    <recommendedName>
        <fullName evidence="2">cysteine-S-conjugate beta-lyase</fullName>
        <ecNumber evidence="2">4.4.1.13</ecNumber>
    </recommendedName>
</protein>
<dbReference type="InterPro" id="IPR015422">
    <property type="entry name" value="PyrdxlP-dep_Trfase_small"/>
</dbReference>
<evidence type="ECO:0000256" key="2">
    <source>
        <dbReference type="ARBA" id="ARBA00012224"/>
    </source>
</evidence>
<reference evidence="7" key="2">
    <citation type="submission" date="2011-10" db="EMBL/GenBank/DDBJ databases">
        <title>The Genome Sequence of Granulicatella elegans ATCC 700633.</title>
        <authorList>
            <consortium name="The Broad Institute Genome Sequencing Platform"/>
            <consortium name="The Broad Institute Genome Sequencing Center for Infectious Disease"/>
            <person name="Earl A."/>
            <person name="Ward D."/>
            <person name="Feldgarden M."/>
            <person name="Gevers D."/>
            <person name="Sibley C.D."/>
            <person name="Field T.R."/>
            <person name="Grinwis M."/>
            <person name="Eshaghurshan C.S."/>
            <person name="Surette M.G."/>
            <person name="Young S.K."/>
            <person name="Zeng Q."/>
            <person name="Gargeya S."/>
            <person name="Fitzgerald M."/>
            <person name="Haas B."/>
            <person name="Abouelleil A."/>
            <person name="Alvarado L."/>
            <person name="Arachchi H.M."/>
            <person name="Berlin A."/>
            <person name="Brown A."/>
            <person name="Chapman S.B."/>
            <person name="Chen Z."/>
            <person name="Dunbar C."/>
            <person name="Freedman E."/>
            <person name="Gearin G."/>
            <person name="Goldberg J."/>
            <person name="Griggs A."/>
            <person name="Gujja S."/>
            <person name="Heiman D."/>
            <person name="Howarth C."/>
            <person name="Larson L."/>
            <person name="Lui A."/>
            <person name="MacDonald P.J.P."/>
            <person name="Montmayeur A."/>
            <person name="Murphy C."/>
            <person name="Neiman D."/>
            <person name="Pearson M."/>
            <person name="Priest M."/>
            <person name="Roberts A."/>
            <person name="Saif S."/>
            <person name="Shea T."/>
            <person name="Shenoy N."/>
            <person name="Sisk P."/>
            <person name="Stolte C."/>
            <person name="Sykes S."/>
            <person name="Wortman J."/>
            <person name="Nusbaum C."/>
            <person name="Birren B."/>
        </authorList>
    </citation>
    <scope>NUCLEOTIDE SEQUENCE [LARGE SCALE GENOMIC DNA]</scope>
    <source>
        <strain evidence="7">ATCC 700633</strain>
    </source>
</reference>
<dbReference type="OrthoDB" id="9802872at2"/>
<dbReference type="InterPro" id="IPR015424">
    <property type="entry name" value="PyrdxlP-dep_Trfase"/>
</dbReference>
<dbReference type="Proteomes" id="UP000002939">
    <property type="component" value="Unassembled WGS sequence"/>
</dbReference>
<evidence type="ECO:0000259" key="6">
    <source>
        <dbReference type="Pfam" id="PF00155"/>
    </source>
</evidence>
<reference evidence="7" key="1">
    <citation type="submission" date="2009-09" db="EMBL/GenBank/DDBJ databases">
        <authorList>
            <consortium name="The Broad Institute Genome Sequencing Platform"/>
            <person name="Ward D."/>
            <person name="Feldgarden M."/>
            <person name="Earl A."/>
            <person name="Young S.K."/>
            <person name="Zeng Q."/>
            <person name="Koehrsen M."/>
            <person name="Alvarado L."/>
            <person name="Berlin A."/>
            <person name="Bochicchio J."/>
            <person name="Borenstein D."/>
            <person name="Chapman S.B."/>
            <person name="Chen Z."/>
            <person name="Engels R."/>
            <person name="Freedman E."/>
            <person name="Gellesch M."/>
            <person name="Goldberg J."/>
            <person name="Griggs A."/>
            <person name="Gujja S."/>
            <person name="Heilman E."/>
            <person name="Heiman D."/>
            <person name="Hepburn T."/>
            <person name="Howarth C."/>
            <person name="Jen D."/>
            <person name="Larson L."/>
            <person name="Lewis B."/>
            <person name="Mehta T."/>
            <person name="Park D."/>
            <person name="Pearson M."/>
            <person name="Roberts A."/>
            <person name="Saif S."/>
            <person name="Shea T."/>
            <person name="Shenoy N."/>
            <person name="Sisk P."/>
            <person name="Stolte C."/>
            <person name="Sykes S."/>
            <person name="Thomson T."/>
            <person name="Walk T."/>
            <person name="White J."/>
            <person name="Yandava C."/>
            <person name="Sibley C.D."/>
            <person name="Field T.R."/>
            <person name="Grinwis M."/>
            <person name="Eshaghurshan C.S."/>
            <person name="Surette M.G."/>
            <person name="Haas B."/>
            <person name="Nusbaum C."/>
            <person name="Birren B."/>
        </authorList>
    </citation>
    <scope>NUCLEOTIDE SEQUENCE [LARGE SCALE GENOMIC DNA]</scope>
    <source>
        <strain evidence="7">ATCC 700633</strain>
    </source>
</reference>
<evidence type="ECO:0000313" key="7">
    <source>
        <dbReference type="EMBL" id="EEW92457.1"/>
    </source>
</evidence>
<dbReference type="EC" id="4.4.1.13" evidence="2"/>
<evidence type="ECO:0000256" key="5">
    <source>
        <dbReference type="ARBA" id="ARBA00037974"/>
    </source>
</evidence>
<proteinExistence type="inferred from homology"/>
<dbReference type="EMBL" id="ACRF02000001">
    <property type="protein sequence ID" value="EEW92457.1"/>
    <property type="molecule type" value="Genomic_DNA"/>
</dbReference>
<evidence type="ECO:0000256" key="4">
    <source>
        <dbReference type="ARBA" id="ARBA00023239"/>
    </source>
</evidence>
<dbReference type="GO" id="GO:0047804">
    <property type="term" value="F:cysteine-S-conjugate beta-lyase activity"/>
    <property type="evidence" value="ECO:0007669"/>
    <property type="project" value="UniProtKB-EC"/>
</dbReference>
<evidence type="ECO:0000256" key="3">
    <source>
        <dbReference type="ARBA" id="ARBA00022898"/>
    </source>
</evidence>
<keyword evidence="3" id="KW-0663">Pyridoxal phosphate</keyword>
<dbReference type="HOGENOM" id="CLU_017584_15_0_9"/>
<dbReference type="CDD" id="cd00609">
    <property type="entry name" value="AAT_like"/>
    <property type="match status" value="1"/>
</dbReference>
<dbReference type="PANTHER" id="PTHR43525:SF1">
    <property type="entry name" value="PROTEIN MALY"/>
    <property type="match status" value="1"/>
</dbReference>
<comment type="cofactor">
    <cofactor evidence="1">
        <name>pyridoxal 5'-phosphate</name>
        <dbReference type="ChEBI" id="CHEBI:597326"/>
    </cofactor>
</comment>
<dbReference type="SUPFAM" id="SSF53383">
    <property type="entry name" value="PLP-dependent transferases"/>
    <property type="match status" value="1"/>
</dbReference>
<dbReference type="InterPro" id="IPR004839">
    <property type="entry name" value="Aminotransferase_I/II_large"/>
</dbReference>
<dbReference type="Pfam" id="PF00155">
    <property type="entry name" value="Aminotran_1_2"/>
    <property type="match status" value="1"/>
</dbReference>
<organism evidence="7 8">
    <name type="scientific">Granulicatella elegans ATCC 700633</name>
    <dbReference type="NCBI Taxonomy" id="626369"/>
    <lineage>
        <taxon>Bacteria</taxon>
        <taxon>Bacillati</taxon>
        <taxon>Bacillota</taxon>
        <taxon>Bacilli</taxon>
        <taxon>Lactobacillales</taxon>
        <taxon>Carnobacteriaceae</taxon>
        <taxon>Granulicatella</taxon>
    </lineage>
</organism>
<dbReference type="GO" id="GO:0030170">
    <property type="term" value="F:pyridoxal phosphate binding"/>
    <property type="evidence" value="ECO:0007669"/>
    <property type="project" value="InterPro"/>
</dbReference>
<feature type="domain" description="Aminotransferase class I/classII large" evidence="6">
    <location>
        <begin position="45"/>
        <end position="395"/>
    </location>
</feature>
<comment type="caution">
    <text evidence="7">The sequence shown here is derived from an EMBL/GenBank/DDBJ whole genome shotgun (WGS) entry which is preliminary data.</text>
</comment>
<gene>
    <name evidence="7" type="ORF">HMPREF0446_01527</name>
</gene>
<dbReference type="RefSeq" id="WP_006703803.1">
    <property type="nucleotide sequence ID" value="NZ_KI391971.1"/>
</dbReference>
<comment type="similarity">
    <text evidence="5">Belongs to the class-II pyridoxal-phosphate-dependent aminotransferase family. MalY/PatB cystathionine beta-lyase subfamily.</text>
</comment>
<accession>D0BNJ2</accession>